<evidence type="ECO:0008006" key="3">
    <source>
        <dbReference type="Google" id="ProtNLM"/>
    </source>
</evidence>
<evidence type="ECO:0000313" key="2">
    <source>
        <dbReference type="Proteomes" id="UP000249799"/>
    </source>
</evidence>
<sequence length="201" mass="21239">MGHEASIDLAQISAKYRYGLSDQIEVGVDGNLRVVTNMEELKKPVNSTIWSTRVGAKWAPALLQDYVAVTGGVAGGTYAAGQFLSPDLGVVLAFENPYVVPFVSATGYVSVPVNAQAVDVALAPRWVYNPSTERNELEERPQEFSTPETTWGVTGTAGIRVPVDLGKVTLAPSIGVSLSEFTDGTEASSATAANLGMDVVF</sequence>
<evidence type="ECO:0000313" key="1">
    <source>
        <dbReference type="EMBL" id="AWV89982.1"/>
    </source>
</evidence>
<dbReference type="AlphaFoldDB" id="A0A2Z4FM17"/>
<proteinExistence type="predicted"/>
<protein>
    <recommendedName>
        <fullName evidence="3">Autotransporter domain-containing protein</fullName>
    </recommendedName>
</protein>
<dbReference type="OrthoDB" id="5539183at2"/>
<dbReference type="KEGG" id="bsed:DN745_11795"/>
<organism evidence="1 2">
    <name type="scientific">Bradymonas sediminis</name>
    <dbReference type="NCBI Taxonomy" id="1548548"/>
    <lineage>
        <taxon>Bacteria</taxon>
        <taxon>Deltaproteobacteria</taxon>
        <taxon>Bradymonadales</taxon>
        <taxon>Bradymonadaceae</taxon>
        <taxon>Bradymonas</taxon>
    </lineage>
</organism>
<gene>
    <name evidence="1" type="ORF">DN745_11795</name>
</gene>
<keyword evidence="2" id="KW-1185">Reference proteome</keyword>
<name>A0A2Z4FM17_9DELT</name>
<reference evidence="1 2" key="1">
    <citation type="submission" date="2018-06" db="EMBL/GenBank/DDBJ databases">
        <title>Lujinxingia sediminis gen. nov. sp. nov., a new facultative anaerobic member of the class Deltaproteobacteria, and proposal of Lujinxingaceae fam. nov.</title>
        <authorList>
            <person name="Guo L.-Y."/>
            <person name="Li C.-M."/>
            <person name="Wang S."/>
            <person name="Du Z.-J."/>
        </authorList>
    </citation>
    <scope>NUCLEOTIDE SEQUENCE [LARGE SCALE GENOMIC DNA]</scope>
    <source>
        <strain evidence="1 2">FA350</strain>
    </source>
</reference>
<dbReference type="EMBL" id="CP030032">
    <property type="protein sequence ID" value="AWV89982.1"/>
    <property type="molecule type" value="Genomic_DNA"/>
</dbReference>
<accession>A0A2Z4FM17</accession>
<dbReference type="Proteomes" id="UP000249799">
    <property type="component" value="Chromosome"/>
</dbReference>